<dbReference type="AlphaFoldDB" id="A0A1G6GLV4"/>
<proteinExistence type="predicted"/>
<dbReference type="STRING" id="1226327.SAMN05421732_10197"/>
<organism evidence="1 2">
    <name type="scientific">Acinetobacter kookii</name>
    <dbReference type="NCBI Taxonomy" id="1226327"/>
    <lineage>
        <taxon>Bacteria</taxon>
        <taxon>Pseudomonadati</taxon>
        <taxon>Pseudomonadota</taxon>
        <taxon>Gammaproteobacteria</taxon>
        <taxon>Moraxellales</taxon>
        <taxon>Moraxellaceae</taxon>
        <taxon>Acinetobacter</taxon>
    </lineage>
</organism>
<keyword evidence="2" id="KW-1185">Reference proteome</keyword>
<evidence type="ECO:0000313" key="2">
    <source>
        <dbReference type="Proteomes" id="UP000243468"/>
    </source>
</evidence>
<reference evidence="2" key="1">
    <citation type="submission" date="2016-09" db="EMBL/GenBank/DDBJ databases">
        <authorList>
            <person name="Varghese N."/>
            <person name="Submissions S."/>
        </authorList>
    </citation>
    <scope>NUCLEOTIDE SEQUENCE [LARGE SCALE GENOMIC DNA]</scope>
    <source>
        <strain evidence="2">ANC 4667</strain>
    </source>
</reference>
<protein>
    <submittedName>
        <fullName evidence="1">Uncharacterized protein</fullName>
    </submittedName>
</protein>
<accession>A0A1G6GLV4</accession>
<evidence type="ECO:0000313" key="1">
    <source>
        <dbReference type="EMBL" id="SDB83012.1"/>
    </source>
</evidence>
<sequence length="682" mass="72662">MVIETKDLVIYKSERLTDNSDGGGKYSGVVVQDGISNNLFNDVSEMDRTMGDVSMRKVFPAVITEDTDLLMGATAFVSELPADPNVSALLFSTKNWTDERQAAKNRVENYSAKGGQIAGTPMDTHWKGMSSLQVAMFPQEIESSVGDTIVLISDEGKALEYEQYVRITKVETRTAIMVIDGKDVQYKIATYTLNDPLEIDFVGLSARQWYSGSTSKTIIRDTIVADTGLYYSSTALASNANVGEFTVNAKSIFAQLIPSAQTETPIIDVNAAGESVVLVAGNTGTITASYPNMVIGVSQNLYIGSAVIPSSVSFTLQGQQITDQGGLLKNTQGTQVGTIDYQRGLIQWTAAAPTGTVSLNITFKPAAAPNQYYQSHAIPVTQNNQSTNWTGVLIPIPAPGALSISYMSQGKFYTLQDDGSGQLKALSPSFGSGMINYETGSWLLTTGALPDVDTPILLNWGTPIATYQRANLPVLPAKFEFDLQQEAILAGSVTVTWMLEGVTKTATSNNAGRFTGDATGFINFALGKGVLIPNQLPQKGTIFNFSYQFGEAKTQDVPAAIPDINQQLAFTIGTGVALQPNSVMIEIPLTSALGDTVTLVVTDNGSGSLIDAFSQVQGTINYTTGAVSITPVVLTSSFYEKTPETFSLSSSTQSGSGSSLPTATVTTIYKPQSNPWANYVAG</sequence>
<name>A0A1G6GLV4_9GAMM</name>
<dbReference type="EMBL" id="FMYO01000001">
    <property type="protein sequence ID" value="SDB83012.1"/>
    <property type="molecule type" value="Genomic_DNA"/>
</dbReference>
<dbReference type="Proteomes" id="UP000243468">
    <property type="component" value="Unassembled WGS sequence"/>
</dbReference>
<gene>
    <name evidence="1" type="ORF">SAMN05421732_10197</name>
</gene>